<dbReference type="AlphaFoldDB" id="A0AAV7QFB3"/>
<dbReference type="EMBL" id="JANPWB010000010">
    <property type="protein sequence ID" value="KAJ1138202.1"/>
    <property type="molecule type" value="Genomic_DNA"/>
</dbReference>
<organism evidence="1 2">
    <name type="scientific">Pleurodeles waltl</name>
    <name type="common">Iberian ribbed newt</name>
    <dbReference type="NCBI Taxonomy" id="8319"/>
    <lineage>
        <taxon>Eukaryota</taxon>
        <taxon>Metazoa</taxon>
        <taxon>Chordata</taxon>
        <taxon>Craniata</taxon>
        <taxon>Vertebrata</taxon>
        <taxon>Euteleostomi</taxon>
        <taxon>Amphibia</taxon>
        <taxon>Batrachia</taxon>
        <taxon>Caudata</taxon>
        <taxon>Salamandroidea</taxon>
        <taxon>Salamandridae</taxon>
        <taxon>Pleurodelinae</taxon>
        <taxon>Pleurodeles</taxon>
    </lineage>
</organism>
<dbReference type="Proteomes" id="UP001066276">
    <property type="component" value="Chromosome 6"/>
</dbReference>
<accession>A0AAV7QFB3</accession>
<comment type="caution">
    <text evidence="1">The sequence shown here is derived from an EMBL/GenBank/DDBJ whole genome shotgun (WGS) entry which is preliminary data.</text>
</comment>
<keyword evidence="2" id="KW-1185">Reference proteome</keyword>
<evidence type="ECO:0000313" key="2">
    <source>
        <dbReference type="Proteomes" id="UP001066276"/>
    </source>
</evidence>
<name>A0AAV7QFB3_PLEWA</name>
<sequence>MATDVGTEWDAFKVVLRGHAIKTKFRVALLLRRELQDLKSKLQHYEQLLPMDGGAAKSLASIRRVHKQTLDRLAQLHYRDYQARKHAEGDKAGRLLTWLLRLEYSQTPITALRGGNGQLLNTQKDINTAFYEYYSTLYTALEPLRTN</sequence>
<reference evidence="1" key="1">
    <citation type="journal article" date="2022" name="bioRxiv">
        <title>Sequencing and chromosome-scale assembly of the giantPleurodeles waltlgenome.</title>
        <authorList>
            <person name="Brown T."/>
            <person name="Elewa A."/>
            <person name="Iarovenko S."/>
            <person name="Subramanian E."/>
            <person name="Araus A.J."/>
            <person name="Petzold A."/>
            <person name="Susuki M."/>
            <person name="Suzuki K.-i.T."/>
            <person name="Hayashi T."/>
            <person name="Toyoda A."/>
            <person name="Oliveira C."/>
            <person name="Osipova E."/>
            <person name="Leigh N.D."/>
            <person name="Simon A."/>
            <person name="Yun M.H."/>
        </authorList>
    </citation>
    <scope>NUCLEOTIDE SEQUENCE</scope>
    <source>
        <strain evidence="1">20211129_DDA</strain>
        <tissue evidence="1">Liver</tissue>
    </source>
</reference>
<gene>
    <name evidence="1" type="ORF">NDU88_004593</name>
</gene>
<proteinExistence type="predicted"/>
<protein>
    <submittedName>
        <fullName evidence="1">Uncharacterized protein</fullName>
    </submittedName>
</protein>
<evidence type="ECO:0000313" key="1">
    <source>
        <dbReference type="EMBL" id="KAJ1138202.1"/>
    </source>
</evidence>